<gene>
    <name evidence="1" type="ORF">X777_08243</name>
</gene>
<keyword evidence="2" id="KW-1185">Reference proteome</keyword>
<dbReference type="EMBL" id="KK107063">
    <property type="protein sequence ID" value="EZA61031.1"/>
    <property type="molecule type" value="Genomic_DNA"/>
</dbReference>
<organism evidence="1 2">
    <name type="scientific">Ooceraea biroi</name>
    <name type="common">Clonal raider ant</name>
    <name type="synonym">Cerapachys biroi</name>
    <dbReference type="NCBI Taxonomy" id="2015173"/>
    <lineage>
        <taxon>Eukaryota</taxon>
        <taxon>Metazoa</taxon>
        <taxon>Ecdysozoa</taxon>
        <taxon>Arthropoda</taxon>
        <taxon>Hexapoda</taxon>
        <taxon>Insecta</taxon>
        <taxon>Pterygota</taxon>
        <taxon>Neoptera</taxon>
        <taxon>Endopterygota</taxon>
        <taxon>Hymenoptera</taxon>
        <taxon>Apocrita</taxon>
        <taxon>Aculeata</taxon>
        <taxon>Formicoidea</taxon>
        <taxon>Formicidae</taxon>
        <taxon>Dorylinae</taxon>
        <taxon>Ooceraea</taxon>
    </lineage>
</organism>
<evidence type="ECO:0000313" key="1">
    <source>
        <dbReference type="EMBL" id="EZA61031.1"/>
    </source>
</evidence>
<reference evidence="1 2" key="1">
    <citation type="journal article" date="2014" name="Curr. Biol.">
        <title>The genome of the clonal raider ant Cerapachys biroi.</title>
        <authorList>
            <person name="Oxley P.R."/>
            <person name="Ji L."/>
            <person name="Fetter-Pruneda I."/>
            <person name="McKenzie S.K."/>
            <person name="Li C."/>
            <person name="Hu H."/>
            <person name="Zhang G."/>
            <person name="Kronauer D.J."/>
        </authorList>
    </citation>
    <scope>NUCLEOTIDE SEQUENCE [LARGE SCALE GENOMIC DNA]</scope>
</reference>
<dbReference type="AlphaFoldDB" id="A0A026WZ58"/>
<protein>
    <submittedName>
        <fullName evidence="1">Uncharacterized protein</fullName>
    </submittedName>
</protein>
<proteinExistence type="predicted"/>
<name>A0A026WZ58_OOCBI</name>
<dbReference type="Proteomes" id="UP000053097">
    <property type="component" value="Unassembled WGS sequence"/>
</dbReference>
<sequence length="84" mass="9886">MISLPIYGFAADYFRLCLYLIADYDYAIAFFSERSYLSLQTPNRRKGVINSRRLTDLECDRAYGIKLNTKLYNFKVILVDKKDN</sequence>
<accession>A0A026WZ58</accession>
<evidence type="ECO:0000313" key="2">
    <source>
        <dbReference type="Proteomes" id="UP000053097"/>
    </source>
</evidence>